<keyword evidence="2" id="KW-1185">Reference proteome</keyword>
<accession>A0A7G5BXX2</accession>
<gene>
    <name evidence="1" type="ORF">FPL14_11895</name>
</gene>
<evidence type="ECO:0000313" key="2">
    <source>
        <dbReference type="Proteomes" id="UP000515679"/>
    </source>
</evidence>
<sequence>MGLNKKLVVKSGVGRALLDTSKQGCQLALEPSERGWTMKIGNVGKELAEQIEGLAQEIHCFYYEDDEERQHHFKWWLSDPDCPVIAYESGANKLTIEVSERIGFTVDSSEHGVK</sequence>
<reference evidence="1 2" key="1">
    <citation type="submission" date="2019-07" db="EMBL/GenBank/DDBJ databases">
        <authorList>
            <person name="Kim J.K."/>
            <person name="Cheong H.-M."/>
            <person name="Choi Y."/>
            <person name="Hwang K.J."/>
            <person name="Lee S."/>
            <person name="Choi C."/>
        </authorList>
    </citation>
    <scope>NUCLEOTIDE SEQUENCE [LARGE SCALE GENOMIC DNA]</scope>
    <source>
        <strain evidence="1 2">KS 22</strain>
    </source>
</reference>
<protein>
    <submittedName>
        <fullName evidence="1">Uncharacterized protein</fullName>
    </submittedName>
</protein>
<dbReference type="EMBL" id="CP041969">
    <property type="protein sequence ID" value="QMV41806.1"/>
    <property type="molecule type" value="Genomic_DNA"/>
</dbReference>
<name>A0A7G5BXX2_9BACL</name>
<dbReference type="KEGG" id="cchl:FPL14_11895"/>
<dbReference type="RefSeq" id="WP_182303144.1">
    <property type="nucleotide sequence ID" value="NZ_CP041969.1"/>
</dbReference>
<evidence type="ECO:0000313" key="1">
    <source>
        <dbReference type="EMBL" id="QMV41806.1"/>
    </source>
</evidence>
<dbReference type="AlphaFoldDB" id="A0A7G5BXX2"/>
<proteinExistence type="predicted"/>
<dbReference type="Proteomes" id="UP000515679">
    <property type="component" value="Chromosome"/>
</dbReference>
<organism evidence="1 2">
    <name type="scientific">Cohnella cholangitidis</name>
    <dbReference type="NCBI Taxonomy" id="2598458"/>
    <lineage>
        <taxon>Bacteria</taxon>
        <taxon>Bacillati</taxon>
        <taxon>Bacillota</taxon>
        <taxon>Bacilli</taxon>
        <taxon>Bacillales</taxon>
        <taxon>Paenibacillaceae</taxon>
        <taxon>Cohnella</taxon>
    </lineage>
</organism>